<protein>
    <submittedName>
        <fullName evidence="1">Uncharacterized protein</fullName>
    </submittedName>
</protein>
<evidence type="ECO:0000313" key="1">
    <source>
        <dbReference type="EMBL" id="MBD1372745.1"/>
    </source>
</evidence>
<evidence type="ECO:0000313" key="2">
    <source>
        <dbReference type="Proteomes" id="UP000661691"/>
    </source>
</evidence>
<dbReference type="EMBL" id="JACXAH010000013">
    <property type="protein sequence ID" value="MBD1372745.1"/>
    <property type="molecule type" value="Genomic_DNA"/>
</dbReference>
<dbReference type="Proteomes" id="UP000661691">
    <property type="component" value="Unassembled WGS sequence"/>
</dbReference>
<accession>A0A926NBJ3</accession>
<dbReference type="RefSeq" id="WP_191142126.1">
    <property type="nucleotide sequence ID" value="NZ_JACXAH010000013.1"/>
</dbReference>
<comment type="caution">
    <text evidence="1">The sequence shown here is derived from an EMBL/GenBank/DDBJ whole genome shotgun (WGS) entry which is preliminary data.</text>
</comment>
<sequence>MRNFGKPRSENLRDAQKRFRLLQMVKSKVFVLLHAKEGELTEKGTTILFTTIA</sequence>
<reference evidence="1" key="1">
    <citation type="submission" date="2020-09" db="EMBL/GenBank/DDBJ databases">
        <title>A novel bacterium of genus Hazenella, isolated from South China Sea.</title>
        <authorList>
            <person name="Huang H."/>
            <person name="Mo K."/>
            <person name="Hu Y."/>
        </authorList>
    </citation>
    <scope>NUCLEOTIDE SEQUENCE</scope>
    <source>
        <strain evidence="1">IB182357</strain>
    </source>
</reference>
<proteinExistence type="predicted"/>
<keyword evidence="2" id="KW-1185">Reference proteome</keyword>
<organism evidence="1 2">
    <name type="scientific">Polycladospora coralii</name>
    <dbReference type="NCBI Taxonomy" id="2771432"/>
    <lineage>
        <taxon>Bacteria</taxon>
        <taxon>Bacillati</taxon>
        <taxon>Bacillota</taxon>
        <taxon>Bacilli</taxon>
        <taxon>Bacillales</taxon>
        <taxon>Thermoactinomycetaceae</taxon>
        <taxon>Polycladospora</taxon>
    </lineage>
</organism>
<dbReference type="AlphaFoldDB" id="A0A926NBJ3"/>
<gene>
    <name evidence="1" type="ORF">IC620_10290</name>
</gene>
<name>A0A926NBJ3_9BACL</name>